<accession>A0A3E4Q051</accession>
<dbReference type="AlphaFoldDB" id="A0A3E4Q051"/>
<dbReference type="Pfam" id="PF13310">
    <property type="entry name" value="Virulence_RhuM"/>
    <property type="match status" value="1"/>
</dbReference>
<comment type="caution">
    <text evidence="1">The sequence shown here is derived from an EMBL/GenBank/DDBJ whole genome shotgun (WGS) entry which is preliminary data.</text>
</comment>
<reference evidence="1 2" key="1">
    <citation type="submission" date="2018-08" db="EMBL/GenBank/DDBJ databases">
        <title>A genome reference for cultivated species of the human gut microbiota.</title>
        <authorList>
            <person name="Zou Y."/>
            <person name="Xue W."/>
            <person name="Luo G."/>
        </authorList>
    </citation>
    <scope>NUCLEOTIDE SEQUENCE [LARGE SCALE GENOMIC DNA]</scope>
    <source>
        <strain evidence="1 2">TF09-3</strain>
    </source>
</reference>
<dbReference type="InterPro" id="IPR011204">
    <property type="entry name" value="Virulence_RhuM-like"/>
</dbReference>
<name>A0A3E4Q051_9FIRM</name>
<organism evidence="1 2">
    <name type="scientific">Dorea formicigenerans</name>
    <dbReference type="NCBI Taxonomy" id="39486"/>
    <lineage>
        <taxon>Bacteria</taxon>
        <taxon>Bacillati</taxon>
        <taxon>Bacillota</taxon>
        <taxon>Clostridia</taxon>
        <taxon>Lachnospirales</taxon>
        <taxon>Lachnospiraceae</taxon>
        <taxon>Dorea</taxon>
    </lineage>
</organism>
<dbReference type="Proteomes" id="UP000261324">
    <property type="component" value="Unassembled WGS sequence"/>
</dbReference>
<evidence type="ECO:0000313" key="1">
    <source>
        <dbReference type="EMBL" id="RGK85558.1"/>
    </source>
</evidence>
<dbReference type="EMBL" id="QSRA01000003">
    <property type="protein sequence ID" value="RGK85558.1"/>
    <property type="molecule type" value="Genomic_DNA"/>
</dbReference>
<protein>
    <submittedName>
        <fullName evidence="1">Cell filamentation protein Fic</fullName>
    </submittedName>
</protein>
<proteinExistence type="predicted"/>
<sequence>MADKIGTDEHGEILIYQTDDGQTNIEVKIEDDTVWLTQQQLTELYQCSKSNISEHIKHIFEEGELDKDSVVRKFRTTADDGKTYNVTYYNLDMIISLGYRIKSVIATRFRQWATKRLKEYMIKGFTIDDERLKGNGGGNYWKELLDSVLSSGNRKLLTGAGSVSHKQALEKAKSEYRKYQEITLTPVEKAYLESIKEVSKEVKRR</sequence>
<evidence type="ECO:0000313" key="2">
    <source>
        <dbReference type="Proteomes" id="UP000261324"/>
    </source>
</evidence>
<dbReference type="RefSeq" id="WP_117658967.1">
    <property type="nucleotide sequence ID" value="NZ_QSRA01000003.1"/>
</dbReference>
<dbReference type="PANTHER" id="PTHR35810:SF1">
    <property type="entry name" value="CYTOPLASMIC PROTEIN"/>
    <property type="match status" value="1"/>
</dbReference>
<gene>
    <name evidence="1" type="ORF">DXC93_03770</name>
</gene>
<dbReference type="PANTHER" id="PTHR35810">
    <property type="entry name" value="CYTOPLASMIC PROTEIN-RELATED"/>
    <property type="match status" value="1"/>
</dbReference>